<protein>
    <recommendedName>
        <fullName evidence="2">ABM domain-containing protein</fullName>
    </recommendedName>
</protein>
<dbReference type="GO" id="GO:0003824">
    <property type="term" value="F:catalytic activity"/>
    <property type="evidence" value="ECO:0007669"/>
    <property type="project" value="TreeGrafter"/>
</dbReference>
<accession>A0A5M3XF02</accession>
<proteinExistence type="predicted"/>
<evidence type="ECO:0000259" key="2">
    <source>
        <dbReference type="PROSITE" id="PS51725"/>
    </source>
</evidence>
<dbReference type="PROSITE" id="PS51725">
    <property type="entry name" value="ABM"/>
    <property type="match status" value="1"/>
</dbReference>
<feature type="region of interest" description="Disordered" evidence="1">
    <location>
        <begin position="1"/>
        <end position="21"/>
    </location>
</feature>
<feature type="compositionally biased region" description="Polar residues" evidence="1">
    <location>
        <begin position="1"/>
        <end position="10"/>
    </location>
</feature>
<organism evidence="3 4">
    <name type="scientific">Acrocarpospora pleiomorpha</name>
    <dbReference type="NCBI Taxonomy" id="90975"/>
    <lineage>
        <taxon>Bacteria</taxon>
        <taxon>Bacillati</taxon>
        <taxon>Actinomycetota</taxon>
        <taxon>Actinomycetes</taxon>
        <taxon>Streptosporangiales</taxon>
        <taxon>Streptosporangiaceae</taxon>
        <taxon>Acrocarpospora</taxon>
    </lineage>
</organism>
<dbReference type="OrthoDB" id="3695636at2"/>
<dbReference type="InterPro" id="IPR050744">
    <property type="entry name" value="AI-2_Isomerase_LsrG"/>
</dbReference>
<dbReference type="Pfam" id="PF03992">
    <property type="entry name" value="ABM"/>
    <property type="match status" value="1"/>
</dbReference>
<name>A0A5M3XF02_9ACTN</name>
<reference evidence="3 4" key="1">
    <citation type="submission" date="2019-10" db="EMBL/GenBank/DDBJ databases">
        <title>Whole genome shotgun sequence of Acrocarpospora pleiomorpha NBRC 16267.</title>
        <authorList>
            <person name="Ichikawa N."/>
            <person name="Kimura A."/>
            <person name="Kitahashi Y."/>
            <person name="Komaki H."/>
            <person name="Oguchi A."/>
        </authorList>
    </citation>
    <scope>NUCLEOTIDE SEQUENCE [LARGE SCALE GENOMIC DNA]</scope>
    <source>
        <strain evidence="3 4">NBRC 16267</strain>
    </source>
</reference>
<dbReference type="PANTHER" id="PTHR33336">
    <property type="entry name" value="QUINOL MONOOXYGENASE YGIN-RELATED"/>
    <property type="match status" value="1"/>
</dbReference>
<dbReference type="InterPro" id="IPR011008">
    <property type="entry name" value="Dimeric_a/b-barrel"/>
</dbReference>
<comment type="caution">
    <text evidence="3">The sequence shown here is derived from an EMBL/GenBank/DDBJ whole genome shotgun (WGS) entry which is preliminary data.</text>
</comment>
<dbReference type="RefSeq" id="WP_155342687.1">
    <property type="nucleotide sequence ID" value="NZ_BAAAHM010000001.1"/>
</dbReference>
<sequence>MSDIRSQSSAPAEHALAEGMPVPPSGALFVQIKLQARPGRTEAAEQAIEKIITPTRANPDCLEFRVLRYRDDPRAFTLLEHWTSMKATDAHGESDYMADYLATREDNFEVLSVDFIHELQPPIPAP</sequence>
<feature type="domain" description="ABM" evidence="2">
    <location>
        <begin position="28"/>
        <end position="119"/>
    </location>
</feature>
<evidence type="ECO:0000313" key="4">
    <source>
        <dbReference type="Proteomes" id="UP000377595"/>
    </source>
</evidence>
<evidence type="ECO:0000313" key="3">
    <source>
        <dbReference type="EMBL" id="GES17533.1"/>
    </source>
</evidence>
<dbReference type="SUPFAM" id="SSF54909">
    <property type="entry name" value="Dimeric alpha+beta barrel"/>
    <property type="match status" value="1"/>
</dbReference>
<evidence type="ECO:0000256" key="1">
    <source>
        <dbReference type="SAM" id="MobiDB-lite"/>
    </source>
</evidence>
<dbReference type="PANTHER" id="PTHR33336:SF3">
    <property type="entry name" value="ABM DOMAIN-CONTAINING PROTEIN"/>
    <property type="match status" value="1"/>
</dbReference>
<gene>
    <name evidence="3" type="ORF">Aple_004280</name>
</gene>
<dbReference type="Gene3D" id="3.30.70.100">
    <property type="match status" value="1"/>
</dbReference>
<dbReference type="AlphaFoldDB" id="A0A5M3XF02"/>
<dbReference type="Proteomes" id="UP000377595">
    <property type="component" value="Unassembled WGS sequence"/>
</dbReference>
<keyword evidence="4" id="KW-1185">Reference proteome</keyword>
<dbReference type="InterPro" id="IPR007138">
    <property type="entry name" value="ABM_dom"/>
</dbReference>
<dbReference type="EMBL" id="BLAF01000004">
    <property type="protein sequence ID" value="GES17533.1"/>
    <property type="molecule type" value="Genomic_DNA"/>
</dbReference>